<dbReference type="STRING" id="1797291.A2V47_09250"/>
<evidence type="ECO:0000313" key="1">
    <source>
        <dbReference type="EMBL" id="OGD14923.1"/>
    </source>
</evidence>
<gene>
    <name evidence="1" type="ORF">A2V47_09250</name>
</gene>
<evidence type="ECO:0008006" key="3">
    <source>
        <dbReference type="Google" id="ProtNLM"/>
    </source>
</evidence>
<sequence length="128" mass="14487">MINRAFVEKLYDKLYKLQGEILRRLTKAGMDMVGFEGDIAMQHSLIMGPDTWRSVDKPRLAKIIASCKKINNDVHIGTPEDCRKEAITYIEWCGQSGGLVLGASNSIGYDVPVENIVAWYEAVRDYKF</sequence>
<dbReference type="AlphaFoldDB" id="A0A1F5A8L3"/>
<name>A0A1F5A8L3_9BACT</name>
<dbReference type="InterPro" id="IPR038071">
    <property type="entry name" value="UROD/MetE-like_sf"/>
</dbReference>
<comment type="caution">
    <text evidence="1">The sequence shown here is derived from an EMBL/GenBank/DDBJ whole genome shotgun (WGS) entry which is preliminary data.</text>
</comment>
<reference evidence="1 2" key="1">
    <citation type="journal article" date="2016" name="Nat. Commun.">
        <title>Thousands of microbial genomes shed light on interconnected biogeochemical processes in an aquifer system.</title>
        <authorList>
            <person name="Anantharaman K."/>
            <person name="Brown C.T."/>
            <person name="Hug L.A."/>
            <person name="Sharon I."/>
            <person name="Castelle C.J."/>
            <person name="Probst A.J."/>
            <person name="Thomas B.C."/>
            <person name="Singh A."/>
            <person name="Wilkins M.J."/>
            <person name="Karaoz U."/>
            <person name="Brodie E.L."/>
            <person name="Williams K.H."/>
            <person name="Hubbard S.S."/>
            <person name="Banfield J.F."/>
        </authorList>
    </citation>
    <scope>NUCLEOTIDE SEQUENCE [LARGE SCALE GENOMIC DNA]</scope>
</reference>
<dbReference type="EMBL" id="MEYH01000072">
    <property type="protein sequence ID" value="OGD14923.1"/>
    <property type="molecule type" value="Genomic_DNA"/>
</dbReference>
<dbReference type="Gene3D" id="3.20.20.210">
    <property type="match status" value="2"/>
</dbReference>
<accession>A0A1F5A8L3</accession>
<protein>
    <recommendedName>
        <fullName evidence="3">Uroporphyrinogen decarboxylase (URO-D) domain-containing protein</fullName>
    </recommendedName>
</protein>
<dbReference type="Proteomes" id="UP000177701">
    <property type="component" value="Unassembled WGS sequence"/>
</dbReference>
<evidence type="ECO:0000313" key="2">
    <source>
        <dbReference type="Proteomes" id="UP000177701"/>
    </source>
</evidence>
<proteinExistence type="predicted"/>
<organism evidence="1 2">
    <name type="scientific">Candidatus Sediminicultor quintus</name>
    <dbReference type="NCBI Taxonomy" id="1797291"/>
    <lineage>
        <taxon>Bacteria</taxon>
        <taxon>Pseudomonadati</taxon>
        <taxon>Atribacterota</taxon>
        <taxon>Candidatus Phoenicimicrobiia</taxon>
        <taxon>Candidatus Pheonicimicrobiales</taxon>
        <taxon>Candidatus Phoenicimicrobiaceae</taxon>
        <taxon>Candidatus Sediminicultor</taxon>
    </lineage>
</organism>
<dbReference type="SUPFAM" id="SSF51726">
    <property type="entry name" value="UROD/MetE-like"/>
    <property type="match status" value="1"/>
</dbReference>